<organism evidence="1 2">
    <name type="scientific">Neisseria mucosa C102</name>
    <dbReference type="NCBI Taxonomy" id="435832"/>
    <lineage>
        <taxon>Bacteria</taxon>
        <taxon>Pseudomonadati</taxon>
        <taxon>Pseudomonadota</taxon>
        <taxon>Betaproteobacteria</taxon>
        <taxon>Neisseriales</taxon>
        <taxon>Neisseriaceae</taxon>
        <taxon>Neisseria</taxon>
    </lineage>
</organism>
<keyword evidence="2" id="KW-1185">Reference proteome</keyword>
<gene>
    <name evidence="1" type="ORF">HMPREF0604_00811</name>
</gene>
<dbReference type="Proteomes" id="UP000003612">
    <property type="component" value="Unassembled WGS sequence"/>
</dbReference>
<accession>A0ABN0CBQ6</accession>
<name>A0ABN0CBQ6_NEIMU</name>
<evidence type="ECO:0000313" key="2">
    <source>
        <dbReference type="Proteomes" id="UP000003612"/>
    </source>
</evidence>
<proteinExistence type="predicted"/>
<protein>
    <submittedName>
        <fullName evidence="1">Uncharacterized protein</fullName>
    </submittedName>
</protein>
<reference evidence="1 2" key="1">
    <citation type="submission" date="2010-12" db="EMBL/GenBank/DDBJ databases">
        <title>The Genome Sequence of Neisseria mucosa strain C102.</title>
        <authorList>
            <consortium name="The Broad Institute Genome Sequencing Platform"/>
            <person name="Earl A."/>
            <person name="Ward D."/>
            <person name="Feldgarden M."/>
            <person name="Gevers D."/>
            <person name="Sibley C.D."/>
            <person name="Field T.R."/>
            <person name="Grinwis M."/>
            <person name="Eshaghurshan C.S."/>
            <person name="Surette M."/>
            <person name="Young S.K."/>
            <person name="Zeng Q."/>
            <person name="Gargeya S."/>
            <person name="Fitzgerald M."/>
            <person name="Haas B."/>
            <person name="Abouelleil A."/>
            <person name="Alvarado L."/>
            <person name="Arachchi H.M."/>
            <person name="Berlin A."/>
            <person name="Brown A."/>
            <person name="Chapman S.B."/>
            <person name="Chen Z."/>
            <person name="Dunbar C."/>
            <person name="Freedman E."/>
            <person name="Gearin G."/>
            <person name="Gellesch M."/>
            <person name="Goldberg J."/>
            <person name="Griggs A."/>
            <person name="Gujja S."/>
            <person name="Heilman E."/>
            <person name="Heiman D."/>
            <person name="Howarth C."/>
            <person name="Larson L."/>
            <person name="Lui A."/>
            <person name="MacDonald P.J.P."/>
            <person name="Mehta T."/>
            <person name="Montmayeur A."/>
            <person name="Murphy C."/>
            <person name="Neiman D."/>
            <person name="Pearson M."/>
            <person name="Priest M."/>
            <person name="Roberts A."/>
            <person name="Saif S."/>
            <person name="Shea T."/>
            <person name="Shenoy N."/>
            <person name="Sisk P."/>
            <person name="Stolte C."/>
            <person name="Sykes S."/>
            <person name="White J."/>
            <person name="Yandava C."/>
            <person name="Nusbaum C."/>
            <person name="Birren B."/>
        </authorList>
    </citation>
    <scope>NUCLEOTIDE SEQUENCE [LARGE SCALE GENOMIC DNA]</scope>
    <source>
        <strain evidence="1 2">C102</strain>
    </source>
</reference>
<evidence type="ECO:0000313" key="1">
    <source>
        <dbReference type="EMBL" id="EFV80833.1"/>
    </source>
</evidence>
<dbReference type="EMBL" id="ACRG01000005">
    <property type="protein sequence ID" value="EFV80833.1"/>
    <property type="molecule type" value="Genomic_DNA"/>
</dbReference>
<dbReference type="RefSeq" id="WP_003747054.1">
    <property type="nucleotide sequence ID" value="NZ_GL635793.1"/>
</dbReference>
<sequence length="107" mass="12010">MHHINPNLQKILDDFAQSSLPNGKNSNEYRNLIAPITASPVLNKRLNTAAEKGYLEKLAVNKNPNAGASYNARKTRISINLSQLETRLLFQTTFPDKRPSERSASQF</sequence>
<comment type="caution">
    <text evidence="1">The sequence shown here is derived from an EMBL/GenBank/DDBJ whole genome shotgun (WGS) entry which is preliminary data.</text>
</comment>